<dbReference type="Proteomes" id="UP001056132">
    <property type="component" value="Chromosome 2"/>
</dbReference>
<dbReference type="PROSITE" id="PS51257">
    <property type="entry name" value="PROKAR_LIPOPROTEIN"/>
    <property type="match status" value="1"/>
</dbReference>
<dbReference type="PANTHER" id="PTHR37625:SF4">
    <property type="entry name" value="OUTER MEMBRANE LIPOPROTEIN"/>
    <property type="match status" value="1"/>
</dbReference>
<gene>
    <name evidence="1" type="primary">tssJ</name>
    <name evidence="1" type="ORF">M5D45_28155</name>
</gene>
<protein>
    <submittedName>
        <fullName evidence="1">Type VI secretion system lipoprotein TssJ</fullName>
    </submittedName>
</protein>
<name>A0AAE9I578_9BURK</name>
<proteinExistence type="predicted"/>
<dbReference type="InterPro" id="IPR017734">
    <property type="entry name" value="T6SS_SciN"/>
</dbReference>
<organism evidence="1 2">
    <name type="scientific">Cupriavidus campinensis</name>
    <dbReference type="NCBI Taxonomy" id="151783"/>
    <lineage>
        <taxon>Bacteria</taxon>
        <taxon>Pseudomonadati</taxon>
        <taxon>Pseudomonadota</taxon>
        <taxon>Betaproteobacteria</taxon>
        <taxon>Burkholderiales</taxon>
        <taxon>Burkholderiaceae</taxon>
        <taxon>Cupriavidus</taxon>
    </lineage>
</organism>
<reference evidence="1" key="1">
    <citation type="journal article" date="2022" name="Microbiol. Resour. Announc.">
        <title>Genome Sequence of Cupriavidus campinensis Strain G5, a Member of a Bacterial Consortium Capable of Polyethylene Degradation.</title>
        <authorList>
            <person name="Schneider B."/>
            <person name="Pfeiffer F."/>
            <person name="Dyall-Smith M."/>
            <person name="Kunte H.J."/>
        </authorList>
    </citation>
    <scope>NUCLEOTIDE SEQUENCE</scope>
    <source>
        <strain evidence="1">G5</strain>
    </source>
</reference>
<sequence>MRFDLTPTGMAGTRATRWMAIGWLLLTACLVLQGCSTAPTRKEVSKLKLHIETSGHLNSDEQGRAAPVVVRVYELKSAAAFDNADFFTLQNEDRKVLAADLLAVDEFILRPGTGERIERKSNPATTAIGVLVGYRDLGKSVWRATWRLPEAPDAAWYRAVVPDRTIALKIEARDQAVSITEVN</sequence>
<keyword evidence="1" id="KW-0449">Lipoprotein</keyword>
<evidence type="ECO:0000313" key="1">
    <source>
        <dbReference type="EMBL" id="URF06938.1"/>
    </source>
</evidence>
<dbReference type="Gene3D" id="2.60.40.4150">
    <property type="entry name" value="Type VI secretion system, lipoprotein SciN"/>
    <property type="match status" value="1"/>
</dbReference>
<accession>A0AAE9I578</accession>
<evidence type="ECO:0000313" key="2">
    <source>
        <dbReference type="Proteomes" id="UP001056132"/>
    </source>
</evidence>
<dbReference type="AlphaFoldDB" id="A0AAE9I578"/>
<dbReference type="EMBL" id="CP097331">
    <property type="protein sequence ID" value="URF06938.1"/>
    <property type="molecule type" value="Genomic_DNA"/>
</dbReference>
<dbReference type="PANTHER" id="PTHR37625">
    <property type="entry name" value="OUTER MEMBRANE LIPOPROTEIN-RELATED"/>
    <property type="match status" value="1"/>
</dbReference>
<dbReference type="NCBIfam" id="TIGR03352">
    <property type="entry name" value="VI_chp_3"/>
    <property type="match status" value="1"/>
</dbReference>
<reference evidence="1" key="2">
    <citation type="submission" date="2022-05" db="EMBL/GenBank/DDBJ databases">
        <authorList>
            <person name="Kunte H.-J."/>
        </authorList>
    </citation>
    <scope>NUCLEOTIDE SEQUENCE</scope>
    <source>
        <strain evidence="1">G5</strain>
    </source>
</reference>
<dbReference type="Pfam" id="PF12790">
    <property type="entry name" value="T6SS-SciN"/>
    <property type="match status" value="1"/>
</dbReference>
<dbReference type="RefSeq" id="WP_244844476.1">
    <property type="nucleotide sequence ID" value="NZ_CAJPVH010000002.1"/>
</dbReference>
<dbReference type="InterPro" id="IPR038706">
    <property type="entry name" value="Type_VI_SciN-like_sf"/>
</dbReference>
<dbReference type="KEGG" id="ccam:M5D45_28155"/>